<feature type="transmembrane region" description="Helical" evidence="7">
    <location>
        <begin position="280"/>
        <end position="298"/>
    </location>
</feature>
<keyword evidence="5 7" id="KW-0472">Membrane</keyword>
<dbReference type="GO" id="GO:0016020">
    <property type="term" value="C:membrane"/>
    <property type="evidence" value="ECO:0007669"/>
    <property type="project" value="UniProtKB-SubCell"/>
</dbReference>
<evidence type="ECO:0000259" key="8">
    <source>
        <dbReference type="Pfam" id="PF06814"/>
    </source>
</evidence>
<evidence type="ECO:0000256" key="6">
    <source>
        <dbReference type="SAM" id="MobiDB-lite"/>
    </source>
</evidence>
<feature type="compositionally biased region" description="Basic and acidic residues" evidence="6">
    <location>
        <begin position="433"/>
        <end position="442"/>
    </location>
</feature>
<evidence type="ECO:0000313" key="10">
    <source>
        <dbReference type="Proteomes" id="UP001230188"/>
    </source>
</evidence>
<feature type="region of interest" description="Disordered" evidence="6">
    <location>
        <begin position="393"/>
        <end position="442"/>
    </location>
</feature>
<dbReference type="AlphaFoldDB" id="A0AAD7UD65"/>
<evidence type="ECO:0000256" key="5">
    <source>
        <dbReference type="ARBA" id="ARBA00023136"/>
    </source>
</evidence>
<feature type="transmembrane region" description="Helical" evidence="7">
    <location>
        <begin position="351"/>
        <end position="374"/>
    </location>
</feature>
<dbReference type="Pfam" id="PF06814">
    <property type="entry name" value="GOST_TM"/>
    <property type="match status" value="1"/>
</dbReference>
<dbReference type="EMBL" id="JAQMWT010000370">
    <property type="protein sequence ID" value="KAJ8602708.1"/>
    <property type="molecule type" value="Genomic_DNA"/>
</dbReference>
<keyword evidence="3" id="KW-0732">Signal</keyword>
<evidence type="ECO:0000256" key="7">
    <source>
        <dbReference type="SAM" id="Phobius"/>
    </source>
</evidence>
<dbReference type="InterPro" id="IPR053937">
    <property type="entry name" value="GOST_TM"/>
</dbReference>
<evidence type="ECO:0000256" key="1">
    <source>
        <dbReference type="ARBA" id="ARBA00004141"/>
    </source>
</evidence>
<feature type="transmembrane region" description="Helical" evidence="7">
    <location>
        <begin position="239"/>
        <end position="260"/>
    </location>
</feature>
<keyword evidence="2 7" id="KW-0812">Transmembrane</keyword>
<dbReference type="PANTHER" id="PTHR21229:SF1">
    <property type="entry name" value="GH17801P"/>
    <property type="match status" value="1"/>
</dbReference>
<name>A0AAD7UD65_9STRA</name>
<feature type="transmembrane region" description="Helical" evidence="7">
    <location>
        <begin position="319"/>
        <end position="345"/>
    </location>
</feature>
<proteinExistence type="predicted"/>
<feature type="compositionally biased region" description="Acidic residues" evidence="6">
    <location>
        <begin position="394"/>
        <end position="403"/>
    </location>
</feature>
<comment type="subcellular location">
    <subcellularLocation>
        <location evidence="1">Membrane</location>
        <topology evidence="1">Multi-pass membrane protein</topology>
    </subcellularLocation>
</comment>
<keyword evidence="10" id="KW-1185">Reference proteome</keyword>
<organism evidence="9 10">
    <name type="scientific">Chrysophaeum taylorii</name>
    <dbReference type="NCBI Taxonomy" id="2483200"/>
    <lineage>
        <taxon>Eukaryota</taxon>
        <taxon>Sar</taxon>
        <taxon>Stramenopiles</taxon>
        <taxon>Ochrophyta</taxon>
        <taxon>Pelagophyceae</taxon>
        <taxon>Pelagomonadales</taxon>
        <taxon>Pelagomonadaceae</taxon>
        <taxon>Chrysophaeum</taxon>
    </lineage>
</organism>
<feature type="domain" description="GOST seven transmembrane" evidence="8">
    <location>
        <begin position="141"/>
        <end position="379"/>
    </location>
</feature>
<feature type="transmembrane region" description="Helical" evidence="7">
    <location>
        <begin position="137"/>
        <end position="156"/>
    </location>
</feature>
<protein>
    <recommendedName>
        <fullName evidence="8">GOST seven transmembrane domain-containing protein</fullName>
    </recommendedName>
</protein>
<dbReference type="InterPro" id="IPR009637">
    <property type="entry name" value="GPR107/GPR108-like"/>
</dbReference>
<accession>A0AAD7UD65</accession>
<dbReference type="Proteomes" id="UP001230188">
    <property type="component" value="Unassembled WGS sequence"/>
</dbReference>
<dbReference type="GO" id="GO:0005794">
    <property type="term" value="C:Golgi apparatus"/>
    <property type="evidence" value="ECO:0007669"/>
    <property type="project" value="TreeGrafter"/>
</dbReference>
<gene>
    <name evidence="9" type="ORF">CTAYLR_003747</name>
</gene>
<evidence type="ECO:0000313" key="9">
    <source>
        <dbReference type="EMBL" id="KAJ8602708.1"/>
    </source>
</evidence>
<feature type="transmembrane region" description="Helical" evidence="7">
    <location>
        <begin position="208"/>
        <end position="232"/>
    </location>
</feature>
<evidence type="ECO:0000256" key="2">
    <source>
        <dbReference type="ARBA" id="ARBA00022692"/>
    </source>
</evidence>
<reference evidence="9" key="1">
    <citation type="submission" date="2023-01" db="EMBL/GenBank/DDBJ databases">
        <title>Metagenome sequencing of chrysophaentin producing Chrysophaeum taylorii.</title>
        <authorList>
            <person name="Davison J."/>
            <person name="Bewley C."/>
        </authorList>
    </citation>
    <scope>NUCLEOTIDE SEQUENCE</scope>
    <source>
        <strain evidence="9">NIES-1699</strain>
    </source>
</reference>
<dbReference type="PANTHER" id="PTHR21229">
    <property type="entry name" value="LUNG SEVEN TRANSMEMBRANE RECEPTOR"/>
    <property type="match status" value="1"/>
</dbReference>
<keyword evidence="4 7" id="KW-1133">Transmembrane helix</keyword>
<feature type="transmembrane region" description="Helical" evidence="7">
    <location>
        <begin position="168"/>
        <end position="188"/>
    </location>
</feature>
<sequence>MSLWVVVFVGGVVAGYKYELAEKSYGKRATFTETFQYGGESSYMRIEGSVKGKTEIRHVMSRHKELKDFPSICSPNATVPKNKHFKRTYEVKRTGFHYLVLEACDFGGVATFAGRIEIRNPYGFVPAIYAGLVPFEIARAFASLLVLIIFGTLCVVHRENVLKVHLAILATAAVAAADAGTYCASYLIQNYEGVPPCCPFTPSFTAALALELVQRTGSRVLLLVICSGLGLVRSTLASYELAGIVVIATCYVAASAAVLAHQVQNSATPQDNGGSLTWDVPLLVVDLAFVTWIYSALVHMIDLLAASKQTYKLRMFSRLYTVLSTFVVLAGVVTAAVTLSSLGAFRWPPELYWLQLVPLEILNFAALAAICVIWQPNARSKLLLHHDQLATTNADDDDDDDGVEMVAPEQPPVDDDDRARQDDDSAAAANPSDGRRPEVGEP</sequence>
<evidence type="ECO:0000256" key="4">
    <source>
        <dbReference type="ARBA" id="ARBA00022989"/>
    </source>
</evidence>
<comment type="caution">
    <text evidence="9">The sequence shown here is derived from an EMBL/GenBank/DDBJ whole genome shotgun (WGS) entry which is preliminary data.</text>
</comment>
<evidence type="ECO:0000256" key="3">
    <source>
        <dbReference type="ARBA" id="ARBA00022729"/>
    </source>
</evidence>